<feature type="region of interest" description="Disordered" evidence="1">
    <location>
        <begin position="1"/>
        <end position="35"/>
    </location>
</feature>
<accession>A0A6N2JXD9</accession>
<name>A0A6N2JXD9_SALVM</name>
<evidence type="ECO:0000256" key="1">
    <source>
        <dbReference type="SAM" id="MobiDB-lite"/>
    </source>
</evidence>
<reference evidence="2" key="1">
    <citation type="submission" date="2019-03" db="EMBL/GenBank/DDBJ databases">
        <authorList>
            <person name="Mank J."/>
            <person name="Almeida P."/>
        </authorList>
    </citation>
    <scope>NUCLEOTIDE SEQUENCE</scope>
    <source>
        <strain evidence="2">78183</strain>
    </source>
</reference>
<dbReference type="AlphaFoldDB" id="A0A6N2JXD9"/>
<protein>
    <submittedName>
        <fullName evidence="2">Uncharacterized protein</fullName>
    </submittedName>
</protein>
<evidence type="ECO:0000313" key="2">
    <source>
        <dbReference type="EMBL" id="VFU20338.1"/>
    </source>
</evidence>
<organism evidence="2">
    <name type="scientific">Salix viminalis</name>
    <name type="common">Common osier</name>
    <name type="synonym">Basket willow</name>
    <dbReference type="NCBI Taxonomy" id="40686"/>
    <lineage>
        <taxon>Eukaryota</taxon>
        <taxon>Viridiplantae</taxon>
        <taxon>Streptophyta</taxon>
        <taxon>Embryophyta</taxon>
        <taxon>Tracheophyta</taxon>
        <taxon>Spermatophyta</taxon>
        <taxon>Magnoliopsida</taxon>
        <taxon>eudicotyledons</taxon>
        <taxon>Gunneridae</taxon>
        <taxon>Pentapetalae</taxon>
        <taxon>rosids</taxon>
        <taxon>fabids</taxon>
        <taxon>Malpighiales</taxon>
        <taxon>Salicaceae</taxon>
        <taxon>Saliceae</taxon>
        <taxon>Salix</taxon>
    </lineage>
</organism>
<gene>
    <name evidence="2" type="ORF">SVIM_LOCUS4804</name>
</gene>
<dbReference type="EMBL" id="CAADRP010000001">
    <property type="protein sequence ID" value="VFU20338.1"/>
    <property type="molecule type" value="Genomic_DNA"/>
</dbReference>
<proteinExistence type="predicted"/>
<sequence length="78" mass="8332">MANLTPEALRSAAKQSERCHNVPLPSKSTSEVRGRLPGFSPTKVLDFRAGTGSAFCEVLQVKISVAKVVAEGKLKFTS</sequence>